<comment type="caution">
    <text evidence="2">The sequence shown here is derived from an EMBL/GenBank/DDBJ whole genome shotgun (WGS) entry which is preliminary data.</text>
</comment>
<gene>
    <name evidence="2" type="ORF">ACKI18_23860</name>
</gene>
<dbReference type="SUPFAM" id="SSF56112">
    <property type="entry name" value="Protein kinase-like (PK-like)"/>
    <property type="match status" value="2"/>
</dbReference>
<dbReference type="PANTHER" id="PTHR40086:SF1">
    <property type="entry name" value="CELL CYCLE REGULATOR CCRZ"/>
    <property type="match status" value="1"/>
</dbReference>
<accession>A0ABW9HY57</accession>
<dbReference type="RefSeq" id="WP_409123267.1">
    <property type="nucleotide sequence ID" value="NZ_JBJVNI010000012.1"/>
</dbReference>
<evidence type="ECO:0000313" key="3">
    <source>
        <dbReference type="Proteomes" id="UP001631957"/>
    </source>
</evidence>
<evidence type="ECO:0000313" key="2">
    <source>
        <dbReference type="EMBL" id="MFM9611738.1"/>
    </source>
</evidence>
<sequence>MIKPSAALSSFVEDARNKAQLMRDRQHDKYVWPLTEPVAGLLGLEPGTTVLVQVGRREAVPFAVRTWKDEEAVLKGVRRYLPHVPACLARMGGISVHSHVKGVPLSTVCGDGKRVDGRLVTVLAELLARMTRVRRTALPPLPDSWPAHGADSQAFLKTLAREADRQIRVPNWHEFGGLFSSLGVPENALIQFADRVPAMAQRPYSLLHTDLHRDNLILPYAPEDAELVGVDWELATFGDPLHDLAVHLVRMRYPQDQWNEVIRAWESAMRRVRPAAVTGFESDLRHYLDFERSQSLYPEVMRAARSLEESFTQRDLDRATREVERALRTARRPLGLRSVPGRTEIEPALFRWLAARRGGDVNGRDWLGKAFDWRLDTERVPLEAEFGPDQVKAVLLAEGAAGADRVFKGTAHLNTVVEVPGVDFPVVVRRELPDVRRRERSPLYEHAVLRAIHASREPVKAPKALALGESYHGGEFAIHTYVGLHPDLAPDHPVKGLLPHEADALVDQLCALTRVDWTPLDPTAGERDFYEQLKKSVVDLAWGMTEESAQLARELGLPEADRLEKLLGRYRVRRREPSLLHGDLNPWNLVRRQDRAEFTLIDWELALVGDPLYDLVRHMHLTPTKQAIRERMFQRWELKLGAERVEGWRADWLTYRWLEIVRSAYIDLDRLVSREALEAPNVRRAVDSYGQTLKAALDVLGLPVPRAANPYLGLALTG</sequence>
<proteinExistence type="predicted"/>
<dbReference type="Pfam" id="PF01636">
    <property type="entry name" value="APH"/>
    <property type="match status" value="2"/>
</dbReference>
<feature type="domain" description="Aminoglycoside phosphotransferase" evidence="1">
    <location>
        <begin position="425"/>
        <end position="645"/>
    </location>
</feature>
<name>A0ABW9HY57_9ACTN</name>
<keyword evidence="3" id="KW-1185">Reference proteome</keyword>
<dbReference type="InterPro" id="IPR002575">
    <property type="entry name" value="Aminoglycoside_PTrfase"/>
</dbReference>
<feature type="domain" description="Aminoglycoside phosphotransferase" evidence="1">
    <location>
        <begin position="68"/>
        <end position="273"/>
    </location>
</feature>
<reference evidence="2 3" key="1">
    <citation type="submission" date="2024-12" db="EMBL/GenBank/DDBJ databases">
        <title>Forecasting of Potato common scab and diversities of Pathogenic streptomyces spp. in china.</title>
        <authorList>
            <person name="Handique U."/>
            <person name="Wu J."/>
        </authorList>
    </citation>
    <scope>NUCLEOTIDE SEQUENCE [LARGE SCALE GENOMIC DNA]</scope>
    <source>
        <strain evidence="2 3">ZRIMU1530</strain>
    </source>
</reference>
<dbReference type="PANTHER" id="PTHR40086">
    <property type="entry name" value="PHOSPHOTRANSFERASE YTMP-RELATED"/>
    <property type="match status" value="1"/>
</dbReference>
<dbReference type="Gene3D" id="3.90.1200.10">
    <property type="match status" value="2"/>
</dbReference>
<evidence type="ECO:0000259" key="1">
    <source>
        <dbReference type="Pfam" id="PF01636"/>
    </source>
</evidence>
<dbReference type="EMBL" id="JBJVNI010000012">
    <property type="protein sequence ID" value="MFM9611738.1"/>
    <property type="molecule type" value="Genomic_DNA"/>
</dbReference>
<dbReference type="Proteomes" id="UP001631957">
    <property type="component" value="Unassembled WGS sequence"/>
</dbReference>
<protein>
    <submittedName>
        <fullName evidence="2">Phosphotransferase family protein</fullName>
    </submittedName>
</protein>
<dbReference type="InterPro" id="IPR011009">
    <property type="entry name" value="Kinase-like_dom_sf"/>
</dbReference>
<dbReference type="InterPro" id="IPR052077">
    <property type="entry name" value="CcrZ_PhaseVar_Mediator"/>
</dbReference>
<organism evidence="2 3">
    <name type="scientific">Streptomyces niveiscabiei</name>
    <dbReference type="NCBI Taxonomy" id="164115"/>
    <lineage>
        <taxon>Bacteria</taxon>
        <taxon>Bacillati</taxon>
        <taxon>Actinomycetota</taxon>
        <taxon>Actinomycetes</taxon>
        <taxon>Kitasatosporales</taxon>
        <taxon>Streptomycetaceae</taxon>
        <taxon>Streptomyces</taxon>
    </lineage>
</organism>